<reference evidence="2 3" key="1">
    <citation type="submission" date="2023-01" db="EMBL/GenBank/DDBJ databases">
        <title>Psychrosphaera sp. nov., isolated from marine algae.</title>
        <authorList>
            <person name="Bayburt H."/>
            <person name="Choi B.J."/>
            <person name="Kim J.M."/>
            <person name="Choi D.G."/>
            <person name="Jeon C.O."/>
        </authorList>
    </citation>
    <scope>NUCLEOTIDE SEQUENCE [LARGE SCALE GENOMIC DNA]</scope>
    <source>
        <strain evidence="2 3">G1-22</strain>
    </source>
</reference>
<dbReference type="Pfam" id="PF13621">
    <property type="entry name" value="Cupin_8"/>
    <property type="match status" value="1"/>
</dbReference>
<evidence type="ECO:0000313" key="3">
    <source>
        <dbReference type="Proteomes" id="UP001528411"/>
    </source>
</evidence>
<sequence>MVDFNEPDVDKYPRFKDAIAAGQIAELTPGDALYLPRMWWHQVEGLSKFNVLINYWWNNVPNYLGEAMNVLQHALLSIKDRPLTEKKAWQQVFDYYIFSESTHAGEHLPEQARGSLGKIDELQARKLRAQLLNKLNR</sequence>
<dbReference type="PANTHER" id="PTHR12461">
    <property type="entry name" value="HYPOXIA-INDUCIBLE FACTOR 1 ALPHA INHIBITOR-RELATED"/>
    <property type="match status" value="1"/>
</dbReference>
<dbReference type="InterPro" id="IPR003347">
    <property type="entry name" value="JmjC_dom"/>
</dbReference>
<comment type="caution">
    <text evidence="2">The sequence shown here is derived from an EMBL/GenBank/DDBJ whole genome shotgun (WGS) entry which is preliminary data.</text>
</comment>
<organism evidence="2 3">
    <name type="scientific">Psychrosphaera algicola</name>
    <dbReference type="NCBI Taxonomy" id="3023714"/>
    <lineage>
        <taxon>Bacteria</taxon>
        <taxon>Pseudomonadati</taxon>
        <taxon>Pseudomonadota</taxon>
        <taxon>Gammaproteobacteria</taxon>
        <taxon>Alteromonadales</taxon>
        <taxon>Pseudoalteromonadaceae</taxon>
        <taxon>Psychrosphaera</taxon>
    </lineage>
</organism>
<dbReference type="RefSeq" id="WP_272182104.1">
    <property type="nucleotide sequence ID" value="NZ_JAQOMS010000002.1"/>
</dbReference>
<gene>
    <name evidence="2" type="ORF">PN838_22900</name>
</gene>
<dbReference type="InterPro" id="IPR041667">
    <property type="entry name" value="Cupin_8"/>
</dbReference>
<dbReference type="SUPFAM" id="SSF51197">
    <property type="entry name" value="Clavaminate synthase-like"/>
    <property type="match status" value="1"/>
</dbReference>
<accession>A0ABT5FIQ3</accession>
<evidence type="ECO:0000313" key="2">
    <source>
        <dbReference type="EMBL" id="MDC2891062.1"/>
    </source>
</evidence>
<name>A0ABT5FIQ3_9GAMM</name>
<dbReference type="InterPro" id="IPR014710">
    <property type="entry name" value="RmlC-like_jellyroll"/>
</dbReference>
<dbReference type="PANTHER" id="PTHR12461:SF105">
    <property type="entry name" value="HYPOXIA-INDUCIBLE FACTOR 1-ALPHA INHIBITOR"/>
    <property type="match status" value="1"/>
</dbReference>
<dbReference type="Proteomes" id="UP001528411">
    <property type="component" value="Unassembled WGS sequence"/>
</dbReference>
<dbReference type="EMBL" id="JAQOMS010000002">
    <property type="protein sequence ID" value="MDC2891062.1"/>
    <property type="molecule type" value="Genomic_DNA"/>
</dbReference>
<evidence type="ECO:0000259" key="1">
    <source>
        <dbReference type="PROSITE" id="PS51184"/>
    </source>
</evidence>
<protein>
    <submittedName>
        <fullName evidence="2">Cupin-like domain-containing protein</fullName>
    </submittedName>
</protein>
<dbReference type="Gene3D" id="2.60.120.10">
    <property type="entry name" value="Jelly Rolls"/>
    <property type="match status" value="1"/>
</dbReference>
<proteinExistence type="predicted"/>
<feature type="domain" description="JmjC" evidence="1">
    <location>
        <begin position="1"/>
        <end position="74"/>
    </location>
</feature>
<dbReference type="PROSITE" id="PS51184">
    <property type="entry name" value="JMJC"/>
    <property type="match status" value="1"/>
</dbReference>
<keyword evidence="3" id="KW-1185">Reference proteome</keyword>